<keyword evidence="2" id="KW-1185">Reference proteome</keyword>
<name>A0ACC0LUT3_RHOML</name>
<evidence type="ECO:0000313" key="2">
    <source>
        <dbReference type="Proteomes" id="UP001062846"/>
    </source>
</evidence>
<organism evidence="1 2">
    <name type="scientific">Rhododendron molle</name>
    <name type="common">Chinese azalea</name>
    <name type="synonym">Azalea mollis</name>
    <dbReference type="NCBI Taxonomy" id="49168"/>
    <lineage>
        <taxon>Eukaryota</taxon>
        <taxon>Viridiplantae</taxon>
        <taxon>Streptophyta</taxon>
        <taxon>Embryophyta</taxon>
        <taxon>Tracheophyta</taxon>
        <taxon>Spermatophyta</taxon>
        <taxon>Magnoliopsida</taxon>
        <taxon>eudicotyledons</taxon>
        <taxon>Gunneridae</taxon>
        <taxon>Pentapetalae</taxon>
        <taxon>asterids</taxon>
        <taxon>Ericales</taxon>
        <taxon>Ericaceae</taxon>
        <taxon>Ericoideae</taxon>
        <taxon>Rhodoreae</taxon>
        <taxon>Rhododendron</taxon>
    </lineage>
</organism>
<dbReference type="EMBL" id="CM046398">
    <property type="protein sequence ID" value="KAI8532465.1"/>
    <property type="molecule type" value="Genomic_DNA"/>
</dbReference>
<reference evidence="1" key="1">
    <citation type="submission" date="2022-02" db="EMBL/GenBank/DDBJ databases">
        <title>Plant Genome Project.</title>
        <authorList>
            <person name="Zhang R.-G."/>
        </authorList>
    </citation>
    <scope>NUCLEOTIDE SEQUENCE</scope>
    <source>
        <strain evidence="1">AT1</strain>
    </source>
</reference>
<proteinExistence type="predicted"/>
<protein>
    <submittedName>
        <fullName evidence="1">Uncharacterized protein</fullName>
    </submittedName>
</protein>
<sequence>MEYWRNQSPGDDARLGFVTHFHPNLGPLEDCPDVLTECLNKSKAKKLNLLNANVDTPDVFKHNCLSSVGKKWRDWKDELKKDHYDFYDNDEDCLANCPDRVDADQWSILVKFWGTQAAKVLGFVFPCFCFVSLNRETVRAEKDS</sequence>
<comment type="caution">
    <text evidence="1">The sequence shown here is derived from an EMBL/GenBank/DDBJ whole genome shotgun (WGS) entry which is preliminary data.</text>
</comment>
<evidence type="ECO:0000313" key="1">
    <source>
        <dbReference type="EMBL" id="KAI8532465.1"/>
    </source>
</evidence>
<dbReference type="Proteomes" id="UP001062846">
    <property type="component" value="Chromosome 11"/>
</dbReference>
<gene>
    <name evidence="1" type="ORF">RHMOL_Rhmol11G0216400</name>
</gene>
<accession>A0ACC0LUT3</accession>